<protein>
    <submittedName>
        <fullName evidence="1">Uncharacterized protein</fullName>
    </submittedName>
</protein>
<sequence length="125" mass="13645">MSGTYLYRVIQCVQSSPRLRYTASGVAKQTGMTAAGTATGGILFGPFGALIGSIIGGLVGYKMADDYGGLLTVLNELPHDQRGMLTSKNLVGGVTFEQFTRWFREGDHQQLLLDLLFEFARKQLH</sequence>
<dbReference type="OrthoDB" id="5805760at2759"/>
<evidence type="ECO:0000313" key="2">
    <source>
        <dbReference type="Proteomes" id="UP000835052"/>
    </source>
</evidence>
<gene>
    <name evidence="1" type="ORF">CAUJ_LOCUS4809</name>
</gene>
<dbReference type="Pfam" id="PF20721">
    <property type="entry name" value="C19orf12"/>
    <property type="match status" value="1"/>
</dbReference>
<name>A0A8S1H635_9PELO</name>
<reference evidence="1" key="1">
    <citation type="submission" date="2020-10" db="EMBL/GenBank/DDBJ databases">
        <authorList>
            <person name="Kikuchi T."/>
        </authorList>
    </citation>
    <scope>NUCLEOTIDE SEQUENCE</scope>
    <source>
        <strain evidence="1">NKZ352</strain>
    </source>
</reference>
<dbReference type="InterPro" id="IPR033369">
    <property type="entry name" value="C19orf12"/>
</dbReference>
<organism evidence="1 2">
    <name type="scientific">Caenorhabditis auriculariae</name>
    <dbReference type="NCBI Taxonomy" id="2777116"/>
    <lineage>
        <taxon>Eukaryota</taxon>
        <taxon>Metazoa</taxon>
        <taxon>Ecdysozoa</taxon>
        <taxon>Nematoda</taxon>
        <taxon>Chromadorea</taxon>
        <taxon>Rhabditida</taxon>
        <taxon>Rhabditina</taxon>
        <taxon>Rhabditomorpha</taxon>
        <taxon>Rhabditoidea</taxon>
        <taxon>Rhabditidae</taxon>
        <taxon>Peloderinae</taxon>
        <taxon>Caenorhabditis</taxon>
    </lineage>
</organism>
<dbReference type="Proteomes" id="UP000835052">
    <property type="component" value="Unassembled WGS sequence"/>
</dbReference>
<proteinExistence type="predicted"/>
<dbReference type="AlphaFoldDB" id="A0A8S1H635"/>
<comment type="caution">
    <text evidence="1">The sequence shown here is derived from an EMBL/GenBank/DDBJ whole genome shotgun (WGS) entry which is preliminary data.</text>
</comment>
<evidence type="ECO:0000313" key="1">
    <source>
        <dbReference type="EMBL" id="CAD6188890.1"/>
    </source>
</evidence>
<dbReference type="EMBL" id="CAJGYM010000009">
    <property type="protein sequence ID" value="CAD6188890.1"/>
    <property type="molecule type" value="Genomic_DNA"/>
</dbReference>
<keyword evidence="2" id="KW-1185">Reference proteome</keyword>
<accession>A0A8S1H635</accession>